<name>A0A9W6XSL8_9STRA</name>
<accession>A0A9W6XSL8</accession>
<evidence type="ECO:0000313" key="2">
    <source>
        <dbReference type="Proteomes" id="UP001165121"/>
    </source>
</evidence>
<comment type="caution">
    <text evidence="1">The sequence shown here is derived from an EMBL/GenBank/DDBJ whole genome shotgun (WGS) entry which is preliminary data.</text>
</comment>
<proteinExistence type="predicted"/>
<dbReference type="Proteomes" id="UP001165121">
    <property type="component" value="Unassembled WGS sequence"/>
</dbReference>
<gene>
    <name evidence="1" type="ORF">Pfra01_001545900</name>
</gene>
<sequence>MIKEAYILHTLPFSPQRSQRRTKMNAKSLARQLIRGRLDELADMKNKLVEMRMHLEKMLEVQLELQALMEDNEECGFMLAALNNGITREEDAITCGVLLEMVVTTLLQGGY</sequence>
<dbReference type="OrthoDB" id="128535at2759"/>
<dbReference type="AlphaFoldDB" id="A0A9W6XSL8"/>
<protein>
    <submittedName>
        <fullName evidence="1">Unnamed protein product</fullName>
    </submittedName>
</protein>
<organism evidence="1 2">
    <name type="scientific">Phytophthora fragariaefolia</name>
    <dbReference type="NCBI Taxonomy" id="1490495"/>
    <lineage>
        <taxon>Eukaryota</taxon>
        <taxon>Sar</taxon>
        <taxon>Stramenopiles</taxon>
        <taxon>Oomycota</taxon>
        <taxon>Peronosporomycetes</taxon>
        <taxon>Peronosporales</taxon>
        <taxon>Peronosporaceae</taxon>
        <taxon>Phytophthora</taxon>
    </lineage>
</organism>
<reference evidence="1" key="1">
    <citation type="submission" date="2023-04" db="EMBL/GenBank/DDBJ databases">
        <title>Phytophthora fragariaefolia NBRC 109709.</title>
        <authorList>
            <person name="Ichikawa N."/>
            <person name="Sato H."/>
            <person name="Tonouchi N."/>
        </authorList>
    </citation>
    <scope>NUCLEOTIDE SEQUENCE</scope>
    <source>
        <strain evidence="1">NBRC 109709</strain>
    </source>
</reference>
<evidence type="ECO:0000313" key="1">
    <source>
        <dbReference type="EMBL" id="GMF44423.1"/>
    </source>
</evidence>
<dbReference type="EMBL" id="BSXT01001673">
    <property type="protein sequence ID" value="GMF44423.1"/>
    <property type="molecule type" value="Genomic_DNA"/>
</dbReference>
<keyword evidence="2" id="KW-1185">Reference proteome</keyword>